<evidence type="ECO:0000313" key="4">
    <source>
        <dbReference type="EMBL" id="TDR89096.1"/>
    </source>
</evidence>
<dbReference type="Gene3D" id="3.30.450.20">
    <property type="entry name" value="PAS domain"/>
    <property type="match status" value="1"/>
</dbReference>
<evidence type="ECO:0000256" key="1">
    <source>
        <dbReference type="SAM" id="Phobius"/>
    </source>
</evidence>
<dbReference type="InterPro" id="IPR043128">
    <property type="entry name" value="Rev_trsase/Diguanyl_cyclase"/>
</dbReference>
<dbReference type="AlphaFoldDB" id="A0A4R7BYJ3"/>
<dbReference type="EMBL" id="SNZR01000014">
    <property type="protein sequence ID" value="TDR89096.1"/>
    <property type="molecule type" value="Genomic_DNA"/>
</dbReference>
<dbReference type="SMART" id="SM00267">
    <property type="entry name" value="GGDEF"/>
    <property type="match status" value="1"/>
</dbReference>
<name>A0A4R7BYJ3_9HYPH</name>
<feature type="transmembrane region" description="Helical" evidence="1">
    <location>
        <begin position="12"/>
        <end position="37"/>
    </location>
</feature>
<dbReference type="Pfam" id="PF12860">
    <property type="entry name" value="PAS_7"/>
    <property type="match status" value="1"/>
</dbReference>
<evidence type="ECO:0000313" key="5">
    <source>
        <dbReference type="Proteomes" id="UP000295122"/>
    </source>
</evidence>
<protein>
    <submittedName>
        <fullName evidence="4">Diguanylate cyclase/phosphodiesterase</fullName>
    </submittedName>
</protein>
<dbReference type="Pfam" id="PF00563">
    <property type="entry name" value="EAL"/>
    <property type="match status" value="1"/>
</dbReference>
<sequence>MDSVENREEYRVLVHSLFSSPASMVVSNVTGIFVLVYCWVVSGLSVFGWLALIASFVCILRVNTARRYIKRAHLAATVFDIWRWDREFFLGATVFSLTLGTGIFFSFVATTSDACHLITAICGIAFASGYVARNAGRPLFVIVQLLCFTVPMIAGLLVAAEPYYASIAGYIVVYAITNVIIAFSLNRNLLGLAAAQKKTNELADSIRRKNITLDSALNTMTHGLCMLSRDQRIEVVNSRFLELYGLGRSDVEPGTTLDELERRLVQSHRLTPPTARDVIELCRRTAVLAQAGEQEIKSETGQILVVTVEMAGDGGLLMLTEDASARKAAASQIERMARCDLLTQLPNRFRFAELLAERLAEPACRIALFYIDLDDFKGVNDTMGHEAGDHLLIEVASRLNGLLGGRGVIAEGRSVVGRFGGDEFLMLIDVSSAEEAVAAGREVLGVLAEPMRLGDATLSITTSIGIAMSPEHGWEPGDLLRAADMALYAAKADGRNTVVAYTRELADALSHRREMEADLREAARCGRLSLHYQPIVDARTDQVRSYEALMRWNHPEKGMIPPSEFIPIAEQTGLITQLGAWALRQACLDARNWAETISVAVNVSASQFKDAPQLIENVKDALLISGLDPSRLELEVTESLLIVNQEATLDAIRTLRRIGVRFSLDDFGSGYSSLAYIARYPFSKVKIDRSFAEHLTADSTSRSIIEVVCQLALKLGMRVVVEGIETEQQRREIVALGAEQAQGWLFGRPKPIGDLNQSIRRTAA</sequence>
<dbReference type="Gene3D" id="3.30.70.270">
    <property type="match status" value="1"/>
</dbReference>
<dbReference type="SUPFAM" id="SSF55073">
    <property type="entry name" value="Nucleotide cyclase"/>
    <property type="match status" value="1"/>
</dbReference>
<dbReference type="InterPro" id="IPR052155">
    <property type="entry name" value="Biofilm_reg_signaling"/>
</dbReference>
<feature type="domain" description="EAL" evidence="2">
    <location>
        <begin position="512"/>
        <end position="763"/>
    </location>
</feature>
<proteinExistence type="predicted"/>
<feature type="transmembrane region" description="Helical" evidence="1">
    <location>
        <begin position="163"/>
        <end position="185"/>
    </location>
</feature>
<comment type="caution">
    <text evidence="4">The sequence shown here is derived from an EMBL/GenBank/DDBJ whole genome shotgun (WGS) entry which is preliminary data.</text>
</comment>
<dbReference type="SUPFAM" id="SSF55785">
    <property type="entry name" value="PYP-like sensor domain (PAS domain)"/>
    <property type="match status" value="1"/>
</dbReference>
<dbReference type="InterPro" id="IPR001633">
    <property type="entry name" value="EAL_dom"/>
</dbReference>
<evidence type="ECO:0000259" key="3">
    <source>
        <dbReference type="PROSITE" id="PS50887"/>
    </source>
</evidence>
<dbReference type="InterPro" id="IPR035919">
    <property type="entry name" value="EAL_sf"/>
</dbReference>
<keyword evidence="1" id="KW-1133">Transmembrane helix</keyword>
<dbReference type="SMART" id="SM00052">
    <property type="entry name" value="EAL"/>
    <property type="match status" value="1"/>
</dbReference>
<dbReference type="InterPro" id="IPR029787">
    <property type="entry name" value="Nucleotide_cyclase"/>
</dbReference>
<dbReference type="CDD" id="cd01949">
    <property type="entry name" value="GGDEF"/>
    <property type="match status" value="1"/>
</dbReference>
<dbReference type="SUPFAM" id="SSF141868">
    <property type="entry name" value="EAL domain-like"/>
    <property type="match status" value="1"/>
</dbReference>
<keyword evidence="1" id="KW-0812">Transmembrane</keyword>
<dbReference type="PANTHER" id="PTHR44757">
    <property type="entry name" value="DIGUANYLATE CYCLASE DGCP"/>
    <property type="match status" value="1"/>
</dbReference>
<dbReference type="CDD" id="cd01948">
    <property type="entry name" value="EAL"/>
    <property type="match status" value="1"/>
</dbReference>
<feature type="transmembrane region" description="Helical" evidence="1">
    <location>
        <begin position="88"/>
        <end position="108"/>
    </location>
</feature>
<reference evidence="4 5" key="1">
    <citation type="submission" date="2019-03" db="EMBL/GenBank/DDBJ databases">
        <title>Genomic Encyclopedia of Type Strains, Phase IV (KMG-IV): sequencing the most valuable type-strain genomes for metagenomic binning, comparative biology and taxonomic classification.</title>
        <authorList>
            <person name="Goeker M."/>
        </authorList>
    </citation>
    <scope>NUCLEOTIDE SEQUENCE [LARGE SCALE GENOMIC DNA]</scope>
    <source>
        <strain evidence="4 5">DSM 25903</strain>
    </source>
</reference>
<dbReference type="PROSITE" id="PS50887">
    <property type="entry name" value="GGDEF"/>
    <property type="match status" value="1"/>
</dbReference>
<keyword evidence="1" id="KW-0472">Membrane</keyword>
<feature type="transmembrane region" description="Helical" evidence="1">
    <location>
        <begin position="43"/>
        <end position="62"/>
    </location>
</feature>
<dbReference type="NCBIfam" id="TIGR00254">
    <property type="entry name" value="GGDEF"/>
    <property type="match status" value="1"/>
</dbReference>
<feature type="domain" description="GGDEF" evidence="3">
    <location>
        <begin position="364"/>
        <end position="503"/>
    </location>
</feature>
<evidence type="ECO:0000259" key="2">
    <source>
        <dbReference type="PROSITE" id="PS50883"/>
    </source>
</evidence>
<gene>
    <name evidence="4" type="ORF">EV668_3581</name>
</gene>
<dbReference type="InterPro" id="IPR035965">
    <property type="entry name" value="PAS-like_dom_sf"/>
</dbReference>
<dbReference type="PROSITE" id="PS50883">
    <property type="entry name" value="EAL"/>
    <property type="match status" value="1"/>
</dbReference>
<feature type="transmembrane region" description="Helical" evidence="1">
    <location>
        <begin position="139"/>
        <end position="157"/>
    </location>
</feature>
<dbReference type="Pfam" id="PF00990">
    <property type="entry name" value="GGDEF"/>
    <property type="match status" value="1"/>
</dbReference>
<dbReference type="Proteomes" id="UP000295122">
    <property type="component" value="Unassembled WGS sequence"/>
</dbReference>
<accession>A0A4R7BYJ3</accession>
<dbReference type="Gene3D" id="3.20.20.450">
    <property type="entry name" value="EAL domain"/>
    <property type="match status" value="1"/>
</dbReference>
<organism evidence="4 5">
    <name type="scientific">Enterovirga rhinocerotis</name>
    <dbReference type="NCBI Taxonomy" id="1339210"/>
    <lineage>
        <taxon>Bacteria</taxon>
        <taxon>Pseudomonadati</taxon>
        <taxon>Pseudomonadota</taxon>
        <taxon>Alphaproteobacteria</taxon>
        <taxon>Hyphomicrobiales</taxon>
        <taxon>Methylobacteriaceae</taxon>
        <taxon>Enterovirga</taxon>
    </lineage>
</organism>
<dbReference type="InterPro" id="IPR000160">
    <property type="entry name" value="GGDEF_dom"/>
</dbReference>
<keyword evidence="5" id="KW-1185">Reference proteome</keyword>
<dbReference type="PANTHER" id="PTHR44757:SF2">
    <property type="entry name" value="BIOFILM ARCHITECTURE MAINTENANCE PROTEIN MBAA"/>
    <property type="match status" value="1"/>
</dbReference>